<dbReference type="PANTHER" id="PTHR34115:SF6">
    <property type="entry name" value="PROTEIN, PUTATIVE-RELATED"/>
    <property type="match status" value="1"/>
</dbReference>
<keyword evidence="1" id="KW-1133">Transmembrane helix</keyword>
<dbReference type="AlphaFoldDB" id="A0A4D6MQN2"/>
<keyword evidence="3" id="KW-1185">Reference proteome</keyword>
<reference evidence="2 3" key="1">
    <citation type="submission" date="2019-04" db="EMBL/GenBank/DDBJ databases">
        <title>An improved genome assembly and genetic linkage map for asparagus bean, Vigna unguiculata ssp. sesquipedialis.</title>
        <authorList>
            <person name="Xia Q."/>
            <person name="Zhang R."/>
            <person name="Dong Y."/>
        </authorList>
    </citation>
    <scope>NUCLEOTIDE SEQUENCE [LARGE SCALE GENOMIC DNA]</scope>
    <source>
        <tissue evidence="2">Leaf</tissue>
    </source>
</reference>
<dbReference type="PANTHER" id="PTHR34115">
    <property type="entry name" value="PROTEIN, PUTATIVE-RELATED"/>
    <property type="match status" value="1"/>
</dbReference>
<feature type="transmembrane region" description="Helical" evidence="1">
    <location>
        <begin position="110"/>
        <end position="127"/>
    </location>
</feature>
<feature type="transmembrane region" description="Helical" evidence="1">
    <location>
        <begin position="164"/>
        <end position="184"/>
    </location>
</feature>
<feature type="transmembrane region" description="Helical" evidence="1">
    <location>
        <begin position="139"/>
        <end position="158"/>
    </location>
</feature>
<accession>A0A4D6MQN2</accession>
<dbReference type="Gramene" id="Vigun10g101500.1.v1.2">
    <property type="protein sequence ID" value="Vigun10g101500.1.v1.2"/>
    <property type="gene ID" value="Vigun10g101500.v1.2"/>
</dbReference>
<evidence type="ECO:0000313" key="3">
    <source>
        <dbReference type="Proteomes" id="UP000501690"/>
    </source>
</evidence>
<keyword evidence="1" id="KW-0472">Membrane</keyword>
<evidence type="ECO:0000313" key="2">
    <source>
        <dbReference type="EMBL" id="QCE03054.1"/>
    </source>
</evidence>
<dbReference type="OrthoDB" id="1429550at2759"/>
<evidence type="ECO:0000256" key="1">
    <source>
        <dbReference type="SAM" id="Phobius"/>
    </source>
</evidence>
<proteinExistence type="predicted"/>
<keyword evidence="1" id="KW-0812">Transmembrane</keyword>
<organism evidence="2 3">
    <name type="scientific">Vigna unguiculata</name>
    <name type="common">Cowpea</name>
    <dbReference type="NCBI Taxonomy" id="3917"/>
    <lineage>
        <taxon>Eukaryota</taxon>
        <taxon>Viridiplantae</taxon>
        <taxon>Streptophyta</taxon>
        <taxon>Embryophyta</taxon>
        <taxon>Tracheophyta</taxon>
        <taxon>Spermatophyta</taxon>
        <taxon>Magnoliopsida</taxon>
        <taxon>eudicotyledons</taxon>
        <taxon>Gunneridae</taxon>
        <taxon>Pentapetalae</taxon>
        <taxon>rosids</taxon>
        <taxon>fabids</taxon>
        <taxon>Fabales</taxon>
        <taxon>Fabaceae</taxon>
        <taxon>Papilionoideae</taxon>
        <taxon>50 kb inversion clade</taxon>
        <taxon>NPAAA clade</taxon>
        <taxon>indigoferoid/millettioid clade</taxon>
        <taxon>Phaseoleae</taxon>
        <taxon>Vigna</taxon>
    </lineage>
</organism>
<dbReference type="EMBL" id="CP039352">
    <property type="protein sequence ID" value="QCE03054.1"/>
    <property type="molecule type" value="Genomic_DNA"/>
</dbReference>
<gene>
    <name evidence="2" type="ORF">DEO72_LG8g1073</name>
</gene>
<dbReference type="Proteomes" id="UP000501690">
    <property type="component" value="Linkage Group LG8"/>
</dbReference>
<dbReference type="InterPro" id="IPR053258">
    <property type="entry name" value="Ca-permeable_cation_channel"/>
</dbReference>
<sequence length="223" mass="25281">MDDSKEYIDEIRVEDAQHVSLSICRTKPRRAKVAKKAKQKKLSKFMRCTCHLKCYNPPSLSTTSNEKDLNTIIPWHAIFVFLDPILLGVMQVEYQNKEESPFASYPIQKHVFLTAISIYGALLGIKIHTKTFGWYLENIISYGLLLSGVFSSVSLLSILLQQQLLWIVLIIWGSVPLILSHRILESSACWMIKMVAKLSWNVSDHNPSSVCGNSDICPRVEGI</sequence>
<name>A0A4D6MQN2_VIGUN</name>
<feature type="transmembrane region" description="Helical" evidence="1">
    <location>
        <begin position="72"/>
        <end position="90"/>
    </location>
</feature>
<protein>
    <submittedName>
        <fullName evidence="2">Uncharacterized protein</fullName>
    </submittedName>
</protein>